<protein>
    <submittedName>
        <fullName evidence="1">Uncharacterized protein</fullName>
    </submittedName>
</protein>
<comment type="caution">
    <text evidence="1">The sequence shown here is derived from an EMBL/GenBank/DDBJ whole genome shotgun (WGS) entry which is preliminary data.</text>
</comment>
<evidence type="ECO:0000313" key="2">
    <source>
        <dbReference type="Proteomes" id="UP001151752"/>
    </source>
</evidence>
<dbReference type="AlphaFoldDB" id="A0A9Q0U2H5"/>
<reference evidence="1" key="2">
    <citation type="journal article" date="2023" name="Int. J. Mol. Sci.">
        <title>De Novo Assembly and Annotation of 11 Diverse Shrub Willow (Salix) Genomes Reveals Novel Gene Organization in Sex-Linked Regions.</title>
        <authorList>
            <person name="Hyden B."/>
            <person name="Feng K."/>
            <person name="Yates T.B."/>
            <person name="Jawdy S."/>
            <person name="Cereghino C."/>
            <person name="Smart L.B."/>
            <person name="Muchero W."/>
        </authorList>
    </citation>
    <scope>NUCLEOTIDE SEQUENCE</scope>
    <source>
        <tissue evidence="1">Shoot tip</tissue>
    </source>
</reference>
<keyword evidence="2" id="KW-1185">Reference proteome</keyword>
<sequence>MGMHVTSKARCLAQDWKEFLGSEEDRNTKHKKMVTDSIRANLIQPLYYLVSSWVSRPMIHTLTPGTGQTKGYVQAKEGAVQGRTAAISLSVPNNVGVRRSSGGGATLCSLGCGSGSGSFLGAPPFVSSGYCFEYIDDDVEEEEEEEEELYASVVRNKLG</sequence>
<name>A0A9Q0U2H5_9ROSI</name>
<dbReference type="Proteomes" id="UP001151752">
    <property type="component" value="Chromosome 14"/>
</dbReference>
<proteinExistence type="predicted"/>
<evidence type="ECO:0000313" key="1">
    <source>
        <dbReference type="EMBL" id="KAJ6722240.1"/>
    </source>
</evidence>
<organism evidence="1 2">
    <name type="scientific">Salix koriyanagi</name>
    <dbReference type="NCBI Taxonomy" id="2511006"/>
    <lineage>
        <taxon>Eukaryota</taxon>
        <taxon>Viridiplantae</taxon>
        <taxon>Streptophyta</taxon>
        <taxon>Embryophyta</taxon>
        <taxon>Tracheophyta</taxon>
        <taxon>Spermatophyta</taxon>
        <taxon>Magnoliopsida</taxon>
        <taxon>eudicotyledons</taxon>
        <taxon>Gunneridae</taxon>
        <taxon>Pentapetalae</taxon>
        <taxon>rosids</taxon>
        <taxon>fabids</taxon>
        <taxon>Malpighiales</taxon>
        <taxon>Salicaceae</taxon>
        <taxon>Saliceae</taxon>
        <taxon>Salix</taxon>
    </lineage>
</organism>
<reference evidence="1" key="1">
    <citation type="submission" date="2022-11" db="EMBL/GenBank/DDBJ databases">
        <authorList>
            <person name="Hyden B.L."/>
            <person name="Feng K."/>
            <person name="Yates T."/>
            <person name="Jawdy S."/>
            <person name="Smart L.B."/>
            <person name="Muchero W."/>
        </authorList>
    </citation>
    <scope>NUCLEOTIDE SEQUENCE</scope>
    <source>
        <tissue evidence="1">Shoot tip</tissue>
    </source>
</reference>
<accession>A0A9Q0U2H5</accession>
<dbReference type="EMBL" id="JAPFFM010000013">
    <property type="protein sequence ID" value="KAJ6722240.1"/>
    <property type="molecule type" value="Genomic_DNA"/>
</dbReference>
<gene>
    <name evidence="1" type="ORF">OIU74_006941</name>
</gene>